<accession>A0A0V0GZG0</accession>
<proteinExistence type="predicted"/>
<dbReference type="AlphaFoldDB" id="A0A0V0GZG0"/>
<organism evidence="1">
    <name type="scientific">Solanum chacoense</name>
    <name type="common">Chaco potato</name>
    <dbReference type="NCBI Taxonomy" id="4108"/>
    <lineage>
        <taxon>Eukaryota</taxon>
        <taxon>Viridiplantae</taxon>
        <taxon>Streptophyta</taxon>
        <taxon>Embryophyta</taxon>
        <taxon>Tracheophyta</taxon>
        <taxon>Spermatophyta</taxon>
        <taxon>Magnoliopsida</taxon>
        <taxon>eudicotyledons</taxon>
        <taxon>Gunneridae</taxon>
        <taxon>Pentapetalae</taxon>
        <taxon>asterids</taxon>
        <taxon>lamiids</taxon>
        <taxon>Solanales</taxon>
        <taxon>Solanaceae</taxon>
        <taxon>Solanoideae</taxon>
        <taxon>Solaneae</taxon>
        <taxon>Solanum</taxon>
    </lineage>
</organism>
<reference evidence="1" key="1">
    <citation type="submission" date="2015-12" db="EMBL/GenBank/DDBJ databases">
        <title>Gene expression during late stages of embryo sac development: a critical building block for successful pollen-pistil interactions.</title>
        <authorList>
            <person name="Liu Y."/>
            <person name="Joly V."/>
            <person name="Sabar M."/>
            <person name="Matton D.P."/>
        </authorList>
    </citation>
    <scope>NUCLEOTIDE SEQUENCE</scope>
</reference>
<protein>
    <submittedName>
        <fullName evidence="1">Putative ovule protein</fullName>
    </submittedName>
</protein>
<sequence>MWICNRAVESILHWQGMERNAMNWTNEINWAVHCMKGRSSKSLVYRYPRIATRLRTLNSYP</sequence>
<evidence type="ECO:0000313" key="1">
    <source>
        <dbReference type="EMBL" id="JAP13502.1"/>
    </source>
</evidence>
<name>A0A0V0GZG0_SOLCH</name>
<dbReference type="EMBL" id="GEDG01027941">
    <property type="protein sequence ID" value="JAP13502.1"/>
    <property type="molecule type" value="Transcribed_RNA"/>
</dbReference>